<gene>
    <name evidence="1" type="ORF">OGZ38_11440</name>
</gene>
<dbReference type="EMBL" id="JAOWLO010000010">
    <property type="protein sequence ID" value="MDG5049755.1"/>
    <property type="molecule type" value="Genomic_DNA"/>
</dbReference>
<dbReference type="Proteomes" id="UP001152820">
    <property type="component" value="Unassembled WGS sequence"/>
</dbReference>
<organism evidence="1 2">
    <name type="scientific">Lactococcus lactis</name>
    <dbReference type="NCBI Taxonomy" id="1358"/>
    <lineage>
        <taxon>Bacteria</taxon>
        <taxon>Bacillati</taxon>
        <taxon>Bacillota</taxon>
        <taxon>Bacilli</taxon>
        <taxon>Lactobacillales</taxon>
        <taxon>Streptococcaceae</taxon>
        <taxon>Lactococcus</taxon>
    </lineage>
</organism>
<dbReference type="PANTHER" id="PTHR28255:SF1">
    <property type="entry name" value="UPF0303 PROTEIN YBR137W"/>
    <property type="match status" value="1"/>
</dbReference>
<dbReference type="PANTHER" id="PTHR28255">
    <property type="match status" value="1"/>
</dbReference>
<evidence type="ECO:0000313" key="1">
    <source>
        <dbReference type="EMBL" id="MDG5049755.1"/>
    </source>
</evidence>
<sequence>MDINDVIAQERSLVFNKFTSDLALNITNEINKFVKEKYNDPVAIKIYYEGKEILKFLMEGRKKSPWLERKNTTVLESEHSSLFVYFKRNENDYQSWAEDETYAICGGGFPIKISGKVKGAISVSGLDHLSDHQVIVEVLKKILHKESIEE</sequence>
<dbReference type="RefSeq" id="WP_278200158.1">
    <property type="nucleotide sequence ID" value="NZ_JAOWLO010000010.1"/>
</dbReference>
<reference evidence="1" key="1">
    <citation type="submission" date="2022-10" db="EMBL/GenBank/DDBJ databases">
        <authorList>
            <person name="Turner M.S."/>
            <person name="Huang W."/>
        </authorList>
    </citation>
    <scope>NUCLEOTIDE SEQUENCE</scope>
    <source>
        <strain evidence="1">593</strain>
    </source>
</reference>
<reference evidence="1" key="2">
    <citation type="journal article" date="2023" name="Food Microbiol.">
        <title>Evaluation of the fermentation potential of lactic acid bacteria isolated from herbs, fruits and vegetables as starter cultures in nut-based milk alternatives.</title>
        <authorList>
            <person name="Huang W."/>
            <person name="Dong A."/>
            <person name="Pham H.T."/>
            <person name="Zhou C."/>
            <person name="Huo Z."/>
            <person name="Watjen A.P."/>
            <person name="Prakash S."/>
            <person name="Bang-Berthelsen C.H."/>
            <person name="Turner M.S."/>
        </authorList>
    </citation>
    <scope>NUCLEOTIDE SEQUENCE</scope>
    <source>
        <strain evidence="1">593</strain>
    </source>
</reference>
<proteinExistence type="predicted"/>
<dbReference type="InterPro" id="IPR010371">
    <property type="entry name" value="YBR137W-like"/>
</dbReference>
<comment type="caution">
    <text evidence="1">The sequence shown here is derived from an EMBL/GenBank/DDBJ whole genome shotgun (WGS) entry which is preliminary data.</text>
</comment>
<dbReference type="InterPro" id="IPR005624">
    <property type="entry name" value="PduO/GlcC-like"/>
</dbReference>
<protein>
    <submittedName>
        <fullName evidence="1">Heme-binding protein</fullName>
    </submittedName>
</protein>
<dbReference type="Pfam" id="PF03928">
    <property type="entry name" value="HbpS-like"/>
    <property type="match status" value="1"/>
</dbReference>
<evidence type="ECO:0000313" key="2">
    <source>
        <dbReference type="Proteomes" id="UP001152820"/>
    </source>
</evidence>
<dbReference type="SUPFAM" id="SSF143744">
    <property type="entry name" value="GlcG-like"/>
    <property type="match status" value="1"/>
</dbReference>
<accession>A0AB35KEV1</accession>
<dbReference type="InterPro" id="IPR038084">
    <property type="entry name" value="PduO/GlcC-like_sf"/>
</dbReference>
<dbReference type="Gene3D" id="3.30.450.150">
    <property type="entry name" value="Haem-degrading domain"/>
    <property type="match status" value="1"/>
</dbReference>
<name>A0AB35KEV1_9LACT</name>
<dbReference type="AlphaFoldDB" id="A0AB35KEV1"/>